<evidence type="ECO:0000313" key="1">
    <source>
        <dbReference type="EMBL" id="QDH90117.1"/>
    </source>
</evidence>
<reference evidence="1" key="1">
    <citation type="submission" date="2019-05" db="EMBL/GenBank/DDBJ databases">
        <title>Metatranscriptomic reconstruction reveals RNA viruses with the potential to shape carbon cycling in soil.</title>
        <authorList>
            <person name="Starr E.P."/>
            <person name="Nuccio E."/>
            <person name="Pett-Ridge J."/>
            <person name="Banfield J.F."/>
            <person name="Firestone M.K."/>
        </authorList>
    </citation>
    <scope>NUCLEOTIDE SEQUENCE</scope>
    <source>
        <strain evidence="1">H1_Rhizo_25_scaffold_960</strain>
    </source>
</reference>
<protein>
    <submittedName>
        <fullName evidence="1">Uncharacterized protein</fullName>
    </submittedName>
</protein>
<sequence length="476" mass="53682">MSRIDENAFRTKTRQRLIGTGYKPEVLGIAYSGLHSTAPVPWGGTGAEMCDLQVTVSEGHPFWSEFKAANKGFIKPDLGGDFLTTRWSPQVDKTVYFGSFEDSAHRLWQCEGPVIPSDRDSYGTASEGWGYLTRNTTNLGAYMSKFPAICNTDNELLAYGTTAIARTRPDVSPASVTQFLVELKRDGIPFKRKLSKEELKRLLRKFNEKGVAKHTSKEASDFFLENQFGLKPFIGDLTSFVKVLHSGNSTLDNLIANSGKTIRRRYSFPDENFSTTKGGRTTGRLFGFSHLPDFASTDGQWFVLMDGRPNPLYSHSWDVKTTRKTWFSGSYQIYMPKDMEPVSRLHSIADHLRWDYGVDLNFDTLWNLAPWSWLLDWELNMGDLITNLSRWSQDAVVLRYGYVMQETKTSYIVAPQTAFRDEPAVSVKPGRLLGSMGVNVHRKRRIRATPYGFGKTFGSLTGNQKSILAAIGITRF</sequence>
<organism evidence="1">
    <name type="scientific">Leviviridae sp</name>
    <dbReference type="NCBI Taxonomy" id="2027243"/>
    <lineage>
        <taxon>Viruses</taxon>
        <taxon>Riboviria</taxon>
        <taxon>Orthornavirae</taxon>
        <taxon>Lenarviricota</taxon>
        <taxon>Leviviricetes</taxon>
        <taxon>Norzivirales</taxon>
        <taxon>Fiersviridae</taxon>
    </lineage>
</organism>
<name>A0A514D951_9VIRU</name>
<accession>A0A514D951</accession>
<proteinExistence type="predicted"/>
<gene>
    <name evidence="1" type="ORF">H1Rhizo25960_000003</name>
</gene>
<dbReference type="EMBL" id="MN035275">
    <property type="protein sequence ID" value="QDH90117.1"/>
    <property type="molecule type" value="Genomic_RNA"/>
</dbReference>